<sequence length="463" mass="50330">MSAKTTAVDILDREDERPISAFTHGAVSRRLLRRARVGARGLAAADADDKPWGLLYRALINSLGASPDTFQLVYPFVSWSWPTAAAGTIGSAQYDFCSTAPQWDAVGAYASGGDRVDLAYQQFLRVIPVATDDPDLRDQITVATDALTEASNQYTQAVDIALAIYDDTVVDNTPPFTEWLGSLQGRGYQANIAAALKKMSQAEINLAALVDQANTPGLADARNQFVNEEFYVRLADPNLTKLPKVPNWSISQNAAQWLDKVKAGKGPAGATMGFSSRDSSYDFSKSWAGGEAKVQQLFWEVKVNGKWERIDSFETDNQLEVSLEFEAFDLIQIQPSLWYNGGFVRSMANGPFVRGYSPFGDGDNQAVYGESGFFNLLKTGMYVGYKPSFSIRTSSATFKQFSEKFKVATGIRIGPFSFEAEGGSEKSGWHADANGSSFTGTTTSDQPMIIGVQIAKMPKGGQG</sequence>
<accession>A0A974XZQ6</accession>
<organism evidence="1 2">
    <name type="scientific">Agrilutibacter solisilvae</name>
    <dbReference type="NCBI Taxonomy" id="2763317"/>
    <lineage>
        <taxon>Bacteria</taxon>
        <taxon>Pseudomonadati</taxon>
        <taxon>Pseudomonadota</taxon>
        <taxon>Gammaproteobacteria</taxon>
        <taxon>Lysobacterales</taxon>
        <taxon>Lysobacteraceae</taxon>
        <taxon>Agrilutibacter</taxon>
    </lineage>
</organism>
<dbReference type="EMBL" id="CP071518">
    <property type="protein sequence ID" value="QSX77898.1"/>
    <property type="molecule type" value="Genomic_DNA"/>
</dbReference>
<reference evidence="1 2" key="1">
    <citation type="submission" date="2021-03" db="EMBL/GenBank/DDBJ databases">
        <title>Lysobacter sp. nov. isolated from soil of gangwondo yeongwol, south Korea.</title>
        <authorList>
            <person name="Kim K.R."/>
            <person name="Kim K.H."/>
            <person name="Jeon C.O."/>
        </authorList>
    </citation>
    <scope>NUCLEOTIDE SEQUENCE [LARGE SCALE GENOMIC DNA]</scope>
    <source>
        <strain evidence="1 2">R19</strain>
    </source>
</reference>
<keyword evidence="2" id="KW-1185">Reference proteome</keyword>
<dbReference type="RefSeq" id="WP_207526639.1">
    <property type="nucleotide sequence ID" value="NZ_CP071518.1"/>
</dbReference>
<protein>
    <submittedName>
        <fullName evidence="1">Uncharacterized protein</fullName>
    </submittedName>
</protein>
<gene>
    <name evidence="1" type="ORF">I8J32_014395</name>
</gene>
<dbReference type="KEGG" id="lsf:I8J32_014395"/>
<name>A0A974XZQ6_9GAMM</name>
<evidence type="ECO:0000313" key="1">
    <source>
        <dbReference type="EMBL" id="QSX77898.1"/>
    </source>
</evidence>
<dbReference type="AlphaFoldDB" id="A0A974XZQ6"/>
<evidence type="ECO:0000313" key="2">
    <source>
        <dbReference type="Proteomes" id="UP000639274"/>
    </source>
</evidence>
<proteinExistence type="predicted"/>
<dbReference type="Proteomes" id="UP000639274">
    <property type="component" value="Chromosome"/>
</dbReference>